<name>A0A8J5N6G3_HOMAM</name>
<sequence length="61" mass="6752">MVSNQQAKNPMIMMVPTPLIGQVLSTLVFFPEVTASVCPLIQQLYGLPFLIPNFTSDVNEQ</sequence>
<dbReference type="AlphaFoldDB" id="A0A8J5N6G3"/>
<organism evidence="1 2">
    <name type="scientific">Homarus americanus</name>
    <name type="common">American lobster</name>
    <dbReference type="NCBI Taxonomy" id="6706"/>
    <lineage>
        <taxon>Eukaryota</taxon>
        <taxon>Metazoa</taxon>
        <taxon>Ecdysozoa</taxon>
        <taxon>Arthropoda</taxon>
        <taxon>Crustacea</taxon>
        <taxon>Multicrustacea</taxon>
        <taxon>Malacostraca</taxon>
        <taxon>Eumalacostraca</taxon>
        <taxon>Eucarida</taxon>
        <taxon>Decapoda</taxon>
        <taxon>Pleocyemata</taxon>
        <taxon>Astacidea</taxon>
        <taxon>Nephropoidea</taxon>
        <taxon>Nephropidae</taxon>
        <taxon>Homarus</taxon>
    </lineage>
</organism>
<dbReference type="EMBL" id="JAHLQT010007678">
    <property type="protein sequence ID" value="KAG7174455.1"/>
    <property type="molecule type" value="Genomic_DNA"/>
</dbReference>
<accession>A0A8J5N6G3</accession>
<evidence type="ECO:0000313" key="1">
    <source>
        <dbReference type="EMBL" id="KAG7174455.1"/>
    </source>
</evidence>
<keyword evidence="2" id="KW-1185">Reference proteome</keyword>
<gene>
    <name evidence="1" type="ORF">Hamer_G003399</name>
</gene>
<comment type="caution">
    <text evidence="1">The sequence shown here is derived from an EMBL/GenBank/DDBJ whole genome shotgun (WGS) entry which is preliminary data.</text>
</comment>
<proteinExistence type="predicted"/>
<protein>
    <submittedName>
        <fullName evidence="1">Uncharacterized protein</fullName>
    </submittedName>
</protein>
<dbReference type="Proteomes" id="UP000747542">
    <property type="component" value="Unassembled WGS sequence"/>
</dbReference>
<evidence type="ECO:0000313" key="2">
    <source>
        <dbReference type="Proteomes" id="UP000747542"/>
    </source>
</evidence>
<reference evidence="1" key="1">
    <citation type="journal article" date="2021" name="Sci. Adv.">
        <title>The American lobster genome reveals insights on longevity, neural, and immune adaptations.</title>
        <authorList>
            <person name="Polinski J.M."/>
            <person name="Zimin A.V."/>
            <person name="Clark K.F."/>
            <person name="Kohn A.B."/>
            <person name="Sadowski N."/>
            <person name="Timp W."/>
            <person name="Ptitsyn A."/>
            <person name="Khanna P."/>
            <person name="Romanova D.Y."/>
            <person name="Williams P."/>
            <person name="Greenwood S.J."/>
            <person name="Moroz L.L."/>
            <person name="Walt D.R."/>
            <person name="Bodnar A.G."/>
        </authorList>
    </citation>
    <scope>NUCLEOTIDE SEQUENCE</scope>
    <source>
        <tissue evidence="1">Heart &amp; testis</tissue>
    </source>
</reference>